<dbReference type="InterPro" id="IPR011009">
    <property type="entry name" value="Kinase-like_dom_sf"/>
</dbReference>
<proteinExistence type="predicted"/>
<keyword evidence="2" id="KW-0808">Transferase</keyword>
<dbReference type="SUPFAM" id="SSF56112">
    <property type="entry name" value="Protein kinase-like (PK-like)"/>
    <property type="match status" value="1"/>
</dbReference>
<organism evidence="2 3">
    <name type="scientific">Haloactinopolyspora alba</name>
    <dbReference type="NCBI Taxonomy" id="648780"/>
    <lineage>
        <taxon>Bacteria</taxon>
        <taxon>Bacillati</taxon>
        <taxon>Actinomycetota</taxon>
        <taxon>Actinomycetes</taxon>
        <taxon>Jiangellales</taxon>
        <taxon>Jiangellaceae</taxon>
        <taxon>Haloactinopolyspora</taxon>
    </lineage>
</organism>
<dbReference type="RefSeq" id="WP_106537621.1">
    <property type="nucleotide sequence ID" value="NZ_ML142902.1"/>
</dbReference>
<evidence type="ECO:0000313" key="3">
    <source>
        <dbReference type="Proteomes" id="UP000243528"/>
    </source>
</evidence>
<evidence type="ECO:0000259" key="1">
    <source>
        <dbReference type="Pfam" id="PF01636"/>
    </source>
</evidence>
<protein>
    <submittedName>
        <fullName evidence="2">Phosphotransferase family enzyme</fullName>
    </submittedName>
</protein>
<dbReference type="EMBL" id="PYGE01000008">
    <property type="protein sequence ID" value="PSL03213.1"/>
    <property type="molecule type" value="Genomic_DNA"/>
</dbReference>
<dbReference type="GO" id="GO:0016740">
    <property type="term" value="F:transferase activity"/>
    <property type="evidence" value="ECO:0007669"/>
    <property type="project" value="UniProtKB-KW"/>
</dbReference>
<dbReference type="InterPro" id="IPR002575">
    <property type="entry name" value="Aminoglycoside_PTrfase"/>
</dbReference>
<gene>
    <name evidence="2" type="ORF">CLV30_108125</name>
</gene>
<dbReference type="AlphaFoldDB" id="A0A2P8E168"/>
<keyword evidence="3" id="KW-1185">Reference proteome</keyword>
<dbReference type="Gene3D" id="3.90.1200.10">
    <property type="match status" value="1"/>
</dbReference>
<name>A0A2P8E168_9ACTN</name>
<comment type="caution">
    <text evidence="2">The sequence shown here is derived from an EMBL/GenBank/DDBJ whole genome shotgun (WGS) entry which is preliminary data.</text>
</comment>
<feature type="domain" description="Aminoglycoside phosphotransferase" evidence="1">
    <location>
        <begin position="30"/>
        <end position="240"/>
    </location>
</feature>
<sequence>MTRHGLDQVLDHACRRAGLDVRGAERIRVAENAVYRLAGGVIARVSRAGQTPAAVTEVRVARWLERSGLRAARVVPGIEQPVDVDGTAVTFWRELPAHHDGEHLHVASVLRRLHGLQPPQEFRLPPLAPFVRVRDRLGSAETISAADRTWLLAYLDDLERRYAELPAGLPHGVVHGDAWVGNVLVDDEGTPWLMDLERFSVGPPEWDLVSTAVRLTSFGTLDAREYEAFCIAYGHDVTQWAGFATLRDIRELRACSYMLQHAATGAAARDEAARRVACLRGHGGPRPWRWKRIV</sequence>
<dbReference type="Pfam" id="PF01636">
    <property type="entry name" value="APH"/>
    <property type="match status" value="1"/>
</dbReference>
<dbReference type="Proteomes" id="UP000243528">
    <property type="component" value="Unassembled WGS sequence"/>
</dbReference>
<reference evidence="2 3" key="1">
    <citation type="submission" date="2018-03" db="EMBL/GenBank/DDBJ databases">
        <title>Genomic Encyclopedia of Archaeal and Bacterial Type Strains, Phase II (KMG-II): from individual species to whole genera.</title>
        <authorList>
            <person name="Goeker M."/>
        </authorList>
    </citation>
    <scope>NUCLEOTIDE SEQUENCE [LARGE SCALE GENOMIC DNA]</scope>
    <source>
        <strain evidence="2 3">DSM 45211</strain>
    </source>
</reference>
<evidence type="ECO:0000313" key="2">
    <source>
        <dbReference type="EMBL" id="PSL03213.1"/>
    </source>
</evidence>
<dbReference type="OrthoDB" id="3723194at2"/>
<accession>A0A2P8E168</accession>